<dbReference type="SUPFAM" id="SSF48452">
    <property type="entry name" value="TPR-like"/>
    <property type="match status" value="1"/>
</dbReference>
<feature type="domain" description="Tetratricopeptide repeat protein 5 OB fold" evidence="1">
    <location>
        <begin position="304"/>
        <end position="412"/>
    </location>
</feature>
<organism evidence="2 3">
    <name type="scientific">Vanilla planifolia</name>
    <name type="common">Vanilla</name>
    <dbReference type="NCBI Taxonomy" id="51239"/>
    <lineage>
        <taxon>Eukaryota</taxon>
        <taxon>Viridiplantae</taxon>
        <taxon>Streptophyta</taxon>
        <taxon>Embryophyta</taxon>
        <taxon>Tracheophyta</taxon>
        <taxon>Spermatophyta</taxon>
        <taxon>Magnoliopsida</taxon>
        <taxon>Liliopsida</taxon>
        <taxon>Asparagales</taxon>
        <taxon>Orchidaceae</taxon>
        <taxon>Vanilloideae</taxon>
        <taxon>Vanilleae</taxon>
        <taxon>Vanilla</taxon>
    </lineage>
</organism>
<protein>
    <recommendedName>
        <fullName evidence="1">Tetratricopeptide repeat protein 5 OB fold domain-containing protein</fullName>
    </recommendedName>
</protein>
<dbReference type="InterPro" id="IPR038645">
    <property type="entry name" value="TTC5_OB_sf"/>
</dbReference>
<gene>
    <name evidence="2" type="ORF">HPP92_008446</name>
</gene>
<dbReference type="AlphaFoldDB" id="A0A835R608"/>
<dbReference type="Pfam" id="PF16669">
    <property type="entry name" value="TTC5_OB"/>
    <property type="match status" value="1"/>
</dbReference>
<dbReference type="PANTHER" id="PTHR26312">
    <property type="entry name" value="TETRATRICOPEPTIDE REPEAT PROTEIN 5"/>
    <property type="match status" value="1"/>
</dbReference>
<dbReference type="Gene3D" id="1.25.40.10">
    <property type="entry name" value="Tetratricopeptide repeat domain"/>
    <property type="match status" value="1"/>
</dbReference>
<dbReference type="EMBL" id="JADCNM010000004">
    <property type="protein sequence ID" value="KAG0486351.1"/>
    <property type="molecule type" value="Genomic_DNA"/>
</dbReference>
<evidence type="ECO:0000313" key="2">
    <source>
        <dbReference type="EMBL" id="KAG0486351.1"/>
    </source>
</evidence>
<dbReference type="InterPro" id="IPR011990">
    <property type="entry name" value="TPR-like_helical_dom_sf"/>
</dbReference>
<accession>A0A835R608</accession>
<dbReference type="InterPro" id="IPR032076">
    <property type="entry name" value="TTC5_OB"/>
</dbReference>
<proteinExistence type="predicted"/>
<dbReference type="OrthoDB" id="423589at2759"/>
<dbReference type="InterPro" id="IPR019734">
    <property type="entry name" value="TPR_rpt"/>
</dbReference>
<name>A0A835R608_VANPL</name>
<evidence type="ECO:0000313" key="3">
    <source>
        <dbReference type="Proteomes" id="UP000639772"/>
    </source>
</evidence>
<dbReference type="Proteomes" id="UP000639772">
    <property type="component" value="Unassembled WGS sequence"/>
</dbReference>
<reference evidence="2 3" key="1">
    <citation type="journal article" date="2020" name="Nat. Food">
        <title>A phased Vanilla planifolia genome enables genetic improvement of flavour and production.</title>
        <authorList>
            <person name="Hasing T."/>
            <person name="Tang H."/>
            <person name="Brym M."/>
            <person name="Khazi F."/>
            <person name="Huang T."/>
            <person name="Chambers A.H."/>
        </authorList>
    </citation>
    <scope>NUCLEOTIDE SEQUENCE [LARGE SCALE GENOMIC DNA]</scope>
    <source>
        <tissue evidence="2">Leaf</tissue>
    </source>
</reference>
<evidence type="ECO:0000259" key="1">
    <source>
        <dbReference type="Pfam" id="PF16669"/>
    </source>
</evidence>
<dbReference type="SMART" id="SM00028">
    <property type="entry name" value="TPR"/>
    <property type="match status" value="2"/>
</dbReference>
<dbReference type="PANTHER" id="PTHR26312:SF194">
    <property type="entry name" value="OS01G0506200 PROTEIN"/>
    <property type="match status" value="1"/>
</dbReference>
<comment type="caution">
    <text evidence="2">The sequence shown here is derived from an EMBL/GenBank/DDBJ whole genome shotgun (WGS) entry which is preliminary data.</text>
</comment>
<sequence>MNSSGGLLEITPIMRVEAAVDELYGIHDTFFPKDPLEKTARLQGLVDAALVLLDAIPQELRKSASQRAHFEFLKGKMLDVFPHYQKEAEDHLSKAVKLNPALADAWLCLGNCLWKKGDLPSSKNCFSLALSKGPNRKILCQLSMLERSMAQSMESQVHLVEESIRHAREAVMLDIKDGNCWYNLGNACLTSFFMTGAWDHAKLQQSLKAYQNAEKDVLMKNNPDLYFNCATANKYLENYERALHGFEAAALRDPELNADKEVNKITILLDKFDSLLKVQSRSKRLAPLVAALDEVNLKSIFVKVNINALIEGLNKGVVTFGKVLLFVKHDDIAPSYYIVCDSIQTCAILSVYGVHSDAIKEGDRLSLLEPYHRIIDVTWKDKLYHFKSIRVDFAEQILVNEKAPSPHHAIRARIHAQHKS</sequence>
<dbReference type="Gene3D" id="2.40.50.550">
    <property type="match status" value="1"/>
</dbReference>